<proteinExistence type="inferred from homology"/>
<dbReference type="HOGENOM" id="CLU_000288_81_13_1"/>
<feature type="compositionally biased region" description="Polar residues" evidence="11">
    <location>
        <begin position="13"/>
        <end position="25"/>
    </location>
</feature>
<reference evidence="14" key="1">
    <citation type="submission" date="2011-07" db="EMBL/GenBank/DDBJ databases">
        <authorList>
            <consortium name="Caenorhabditis brenneri Sequencing and Analysis Consortium"/>
            <person name="Wilson R.K."/>
        </authorList>
    </citation>
    <scope>NUCLEOTIDE SEQUENCE [LARGE SCALE GENOMIC DNA]</scope>
    <source>
        <strain evidence="14">PB2801</strain>
    </source>
</reference>
<feature type="region of interest" description="Disordered" evidence="11">
    <location>
        <begin position="1"/>
        <end position="68"/>
    </location>
</feature>
<dbReference type="InterPro" id="IPR011009">
    <property type="entry name" value="Kinase-like_dom_sf"/>
</dbReference>
<keyword evidence="2 10" id="KW-0723">Serine/threonine-protein kinase</keyword>
<feature type="compositionally biased region" description="Basic residues" evidence="11">
    <location>
        <begin position="35"/>
        <end position="47"/>
    </location>
</feature>
<dbReference type="Pfam" id="PF00069">
    <property type="entry name" value="Pkinase"/>
    <property type="match status" value="1"/>
</dbReference>
<dbReference type="InterPro" id="IPR017441">
    <property type="entry name" value="Protein_kinase_ATP_BS"/>
</dbReference>
<dbReference type="OrthoDB" id="2649at2759"/>
<dbReference type="SUPFAM" id="SSF56112">
    <property type="entry name" value="Protein kinase-like (PK-like)"/>
    <property type="match status" value="1"/>
</dbReference>
<keyword evidence="14" id="KW-1185">Reference proteome</keyword>
<evidence type="ECO:0000256" key="1">
    <source>
        <dbReference type="ARBA" id="ARBA00012513"/>
    </source>
</evidence>
<evidence type="ECO:0000256" key="2">
    <source>
        <dbReference type="ARBA" id="ARBA00022527"/>
    </source>
</evidence>
<dbReference type="GO" id="GO:0050684">
    <property type="term" value="P:regulation of mRNA processing"/>
    <property type="evidence" value="ECO:0007669"/>
    <property type="project" value="TreeGrafter"/>
</dbReference>
<dbReference type="STRING" id="135651.G0N7I6"/>
<organism evidence="14">
    <name type="scientific">Caenorhabditis brenneri</name>
    <name type="common">Nematode worm</name>
    <dbReference type="NCBI Taxonomy" id="135651"/>
    <lineage>
        <taxon>Eukaryota</taxon>
        <taxon>Metazoa</taxon>
        <taxon>Ecdysozoa</taxon>
        <taxon>Nematoda</taxon>
        <taxon>Chromadorea</taxon>
        <taxon>Rhabditida</taxon>
        <taxon>Rhabditina</taxon>
        <taxon>Rhabditomorpha</taxon>
        <taxon>Rhabditoidea</taxon>
        <taxon>Rhabditidae</taxon>
        <taxon>Peloderinae</taxon>
        <taxon>Caenorhabditis</taxon>
    </lineage>
</organism>
<keyword evidence="4 9" id="KW-0547">Nucleotide-binding</keyword>
<dbReference type="PROSITE" id="PS00108">
    <property type="entry name" value="PROTEIN_KINASE_ST"/>
    <property type="match status" value="1"/>
</dbReference>
<dbReference type="InterPro" id="IPR008271">
    <property type="entry name" value="Ser/Thr_kinase_AS"/>
</dbReference>
<dbReference type="OMA" id="PFSECES"/>
<dbReference type="GO" id="GO:0000245">
    <property type="term" value="P:spliceosomal complex assembly"/>
    <property type="evidence" value="ECO:0007669"/>
    <property type="project" value="TreeGrafter"/>
</dbReference>
<evidence type="ECO:0000256" key="6">
    <source>
        <dbReference type="ARBA" id="ARBA00022840"/>
    </source>
</evidence>
<evidence type="ECO:0000256" key="8">
    <source>
        <dbReference type="ARBA" id="ARBA00048679"/>
    </source>
</evidence>
<dbReference type="GO" id="GO:0004674">
    <property type="term" value="F:protein serine/threonine kinase activity"/>
    <property type="evidence" value="ECO:0007669"/>
    <property type="project" value="UniProtKB-KW"/>
</dbReference>
<dbReference type="Gene3D" id="3.30.200.20">
    <property type="entry name" value="Phosphorylase Kinase, domain 1"/>
    <property type="match status" value="1"/>
</dbReference>
<feature type="domain" description="Protein kinase" evidence="12">
    <location>
        <begin position="100"/>
        <end position="424"/>
    </location>
</feature>
<dbReference type="GO" id="GO:0005524">
    <property type="term" value="F:ATP binding"/>
    <property type="evidence" value="ECO:0007669"/>
    <property type="project" value="UniProtKB-UniRule"/>
</dbReference>
<dbReference type="AlphaFoldDB" id="G0N7I6"/>
<name>G0N7I6_CAEBE</name>
<evidence type="ECO:0000256" key="4">
    <source>
        <dbReference type="ARBA" id="ARBA00022741"/>
    </source>
</evidence>
<dbReference type="EC" id="2.7.11.1" evidence="1"/>
<evidence type="ECO:0000256" key="10">
    <source>
        <dbReference type="RuleBase" id="RU000304"/>
    </source>
</evidence>
<evidence type="ECO:0000256" key="7">
    <source>
        <dbReference type="ARBA" id="ARBA00047899"/>
    </source>
</evidence>
<gene>
    <name evidence="13" type="ORF">CAEBREN_03025</name>
</gene>
<dbReference type="SMART" id="SM00220">
    <property type="entry name" value="S_TKc"/>
    <property type="match status" value="1"/>
</dbReference>
<evidence type="ECO:0000256" key="5">
    <source>
        <dbReference type="ARBA" id="ARBA00022777"/>
    </source>
</evidence>
<dbReference type="EMBL" id="GL379847">
    <property type="protein sequence ID" value="EGT54696.1"/>
    <property type="molecule type" value="Genomic_DNA"/>
</dbReference>
<dbReference type="Proteomes" id="UP000008068">
    <property type="component" value="Unassembled WGS sequence"/>
</dbReference>
<dbReference type="Gene3D" id="1.10.510.10">
    <property type="entry name" value="Transferase(Phosphotransferase) domain 1"/>
    <property type="match status" value="1"/>
</dbReference>
<feature type="compositionally biased region" description="Basic and acidic residues" evidence="11">
    <location>
        <begin position="1"/>
        <end position="11"/>
    </location>
</feature>
<dbReference type="PANTHER" id="PTHR47634:SF9">
    <property type="entry name" value="PROTEIN KINASE DOMAIN-CONTAINING PROTEIN-RELATED"/>
    <property type="match status" value="1"/>
</dbReference>
<dbReference type="PROSITE" id="PS50011">
    <property type="entry name" value="PROTEIN_KINASE_DOM"/>
    <property type="match status" value="1"/>
</dbReference>
<evidence type="ECO:0000313" key="14">
    <source>
        <dbReference type="Proteomes" id="UP000008068"/>
    </source>
</evidence>
<comment type="catalytic activity">
    <reaction evidence="7">
        <text>L-threonyl-[protein] + ATP = O-phospho-L-threonyl-[protein] + ADP + H(+)</text>
        <dbReference type="Rhea" id="RHEA:46608"/>
        <dbReference type="Rhea" id="RHEA-COMP:11060"/>
        <dbReference type="Rhea" id="RHEA-COMP:11605"/>
        <dbReference type="ChEBI" id="CHEBI:15378"/>
        <dbReference type="ChEBI" id="CHEBI:30013"/>
        <dbReference type="ChEBI" id="CHEBI:30616"/>
        <dbReference type="ChEBI" id="CHEBI:61977"/>
        <dbReference type="ChEBI" id="CHEBI:456216"/>
        <dbReference type="EC" id="2.7.11.1"/>
    </reaction>
</comment>
<evidence type="ECO:0000313" key="13">
    <source>
        <dbReference type="EMBL" id="EGT54696.1"/>
    </source>
</evidence>
<dbReference type="InterPro" id="IPR000719">
    <property type="entry name" value="Prot_kinase_dom"/>
</dbReference>
<dbReference type="eggNOG" id="KOG1290">
    <property type="taxonomic scope" value="Eukaryota"/>
</dbReference>
<dbReference type="PANTHER" id="PTHR47634">
    <property type="entry name" value="PROTEIN KINASE DOMAIN-CONTAINING PROTEIN-RELATED"/>
    <property type="match status" value="1"/>
</dbReference>
<evidence type="ECO:0000256" key="9">
    <source>
        <dbReference type="PROSITE-ProRule" id="PRU10141"/>
    </source>
</evidence>
<feature type="binding site" evidence="9">
    <location>
        <position position="129"/>
    </location>
    <ligand>
        <name>ATP</name>
        <dbReference type="ChEBI" id="CHEBI:30616"/>
    </ligand>
</feature>
<keyword evidence="3" id="KW-0808">Transferase</keyword>
<protein>
    <recommendedName>
        <fullName evidence="1">non-specific serine/threonine protein kinase</fullName>
        <ecNumber evidence="1">2.7.11.1</ecNumber>
    </recommendedName>
</protein>
<dbReference type="InParanoid" id="G0N7I6"/>
<comment type="similarity">
    <text evidence="10">Belongs to the protein kinase superfamily.</text>
</comment>
<keyword evidence="6 9" id="KW-0067">ATP-binding</keyword>
<dbReference type="PROSITE" id="PS00107">
    <property type="entry name" value="PROTEIN_KINASE_ATP"/>
    <property type="match status" value="1"/>
</dbReference>
<evidence type="ECO:0000256" key="3">
    <source>
        <dbReference type="ARBA" id="ARBA00022679"/>
    </source>
</evidence>
<evidence type="ECO:0000256" key="11">
    <source>
        <dbReference type="SAM" id="MobiDB-lite"/>
    </source>
</evidence>
<evidence type="ECO:0000259" key="12">
    <source>
        <dbReference type="PROSITE" id="PS50011"/>
    </source>
</evidence>
<dbReference type="InterPro" id="IPR051334">
    <property type="entry name" value="SRPK"/>
</dbReference>
<accession>G0N7I6</accession>
<keyword evidence="5" id="KW-0418">Kinase</keyword>
<comment type="catalytic activity">
    <reaction evidence="8">
        <text>L-seryl-[protein] + ATP = O-phospho-L-seryl-[protein] + ADP + H(+)</text>
        <dbReference type="Rhea" id="RHEA:17989"/>
        <dbReference type="Rhea" id="RHEA-COMP:9863"/>
        <dbReference type="Rhea" id="RHEA-COMP:11604"/>
        <dbReference type="ChEBI" id="CHEBI:15378"/>
        <dbReference type="ChEBI" id="CHEBI:29999"/>
        <dbReference type="ChEBI" id="CHEBI:30616"/>
        <dbReference type="ChEBI" id="CHEBI:83421"/>
        <dbReference type="ChEBI" id="CHEBI:456216"/>
        <dbReference type="EC" id="2.7.11.1"/>
    </reaction>
</comment>
<sequence length="430" mass="48883">MNIRDALEKIGQDNGNDFWTTNQEDTPPAETTSRRSSRKSTKSRKRSPSSGAAPSTSEPRKKARRKIELIITPPTKPRQLHFGEKGYYPVTDGQVLENRYELQKMLGNGSYATVHLAKDRQTQSAVAIKIVRTGELYNIASDLEIGFMKTAKRTISSSNDSESIVSLLDNFGLQGPHGLHVVMVMEALGPDLLSILCESNQKVLSVHRIKSFSKNILEGLHFLHSKCNILHLDLKPENLFVTVDPDNMDLSDPACSARLKIGDFGTSARTYETVKRIVQTSHYRAPESFFKVQISPVTDVWSVGCCIYEMVTRSMLFPSCNEPTDKSGHKWYLSKISELLGPIRMSYFERNERNEEIFKEVFGNRDVLHEKKGQFNWISPGELMREHPMKKTEAEEFNVFMKELMVINPKRRPSAEEALKRPFFTNDCSE</sequence>